<proteinExistence type="predicted"/>
<organism evidence="2 3">
    <name type="scientific">Aliarcobacter cryaerophilus</name>
    <dbReference type="NCBI Taxonomy" id="28198"/>
    <lineage>
        <taxon>Bacteria</taxon>
        <taxon>Pseudomonadati</taxon>
        <taxon>Campylobacterota</taxon>
        <taxon>Epsilonproteobacteria</taxon>
        <taxon>Campylobacterales</taxon>
        <taxon>Arcobacteraceae</taxon>
        <taxon>Aliarcobacter</taxon>
    </lineage>
</organism>
<dbReference type="Proteomes" id="UP000238811">
    <property type="component" value="Unassembled WGS sequence"/>
</dbReference>
<accession>A0A2S9TRP6</accession>
<evidence type="ECO:0000313" key="3">
    <source>
        <dbReference type="Proteomes" id="UP000238811"/>
    </source>
</evidence>
<reference evidence="2 3" key="1">
    <citation type="submission" date="2017-09" db="EMBL/GenBank/DDBJ databases">
        <title>Reassesment of A. cryaerophilus.</title>
        <authorList>
            <person name="Perez-Cataluna A."/>
            <person name="Collado L."/>
            <person name="Salgado O."/>
            <person name="Lefinanco V."/>
            <person name="Figueras M.J."/>
        </authorList>
    </citation>
    <scope>NUCLEOTIDE SEQUENCE [LARGE SCALE GENOMIC DNA]</scope>
    <source>
        <strain evidence="2 3">LMG 10229</strain>
    </source>
</reference>
<keyword evidence="1" id="KW-0472">Membrane</keyword>
<name>A0A2S9TRP6_9BACT</name>
<evidence type="ECO:0000313" key="2">
    <source>
        <dbReference type="EMBL" id="PRN01527.1"/>
    </source>
</evidence>
<sequence length="138" mass="15546">MKVEDKNIDNSMIIICDECSEENKILLSKDIKCKKCEKSFVGNKYKSYIISGLTTLLIGSGIGAVADSYLNIQRPSVRTEYKMMKWCTDNYGTNKTVRDTCACAVESMAGIVDAQKARLYGESWLIDILKDKYKSCKN</sequence>
<keyword evidence="1" id="KW-0812">Transmembrane</keyword>
<keyword evidence="1" id="KW-1133">Transmembrane helix</keyword>
<evidence type="ECO:0000256" key="1">
    <source>
        <dbReference type="SAM" id="Phobius"/>
    </source>
</evidence>
<comment type="caution">
    <text evidence="2">The sequence shown here is derived from an EMBL/GenBank/DDBJ whole genome shotgun (WGS) entry which is preliminary data.</text>
</comment>
<protein>
    <submittedName>
        <fullName evidence="2">Uncharacterized protein</fullName>
    </submittedName>
</protein>
<feature type="transmembrane region" description="Helical" evidence="1">
    <location>
        <begin position="48"/>
        <end position="70"/>
    </location>
</feature>
<dbReference type="AlphaFoldDB" id="A0A2S9TRP6"/>
<gene>
    <name evidence="2" type="ORF">CJ668_00675</name>
</gene>
<dbReference type="EMBL" id="NXGD01000001">
    <property type="protein sequence ID" value="PRN01527.1"/>
    <property type="molecule type" value="Genomic_DNA"/>
</dbReference>